<evidence type="ECO:0000256" key="2">
    <source>
        <dbReference type="SAM" id="SignalP"/>
    </source>
</evidence>
<organism evidence="3 4">
    <name type="scientific">Comamonas endophytica</name>
    <dbReference type="NCBI Taxonomy" id="2949090"/>
    <lineage>
        <taxon>Bacteria</taxon>
        <taxon>Pseudomonadati</taxon>
        <taxon>Pseudomonadota</taxon>
        <taxon>Betaproteobacteria</taxon>
        <taxon>Burkholderiales</taxon>
        <taxon>Comamonadaceae</taxon>
        <taxon>Comamonas</taxon>
    </lineage>
</organism>
<dbReference type="Gene3D" id="3.40.190.10">
    <property type="entry name" value="Periplasmic binding protein-like II"/>
    <property type="match status" value="1"/>
</dbReference>
<dbReference type="Gene3D" id="3.40.190.150">
    <property type="entry name" value="Bordetella uptake gene, domain 1"/>
    <property type="match status" value="1"/>
</dbReference>
<evidence type="ECO:0000256" key="1">
    <source>
        <dbReference type="ARBA" id="ARBA00006987"/>
    </source>
</evidence>
<dbReference type="Pfam" id="PF03401">
    <property type="entry name" value="TctC"/>
    <property type="match status" value="1"/>
</dbReference>
<keyword evidence="3" id="KW-0614">Plasmid</keyword>
<dbReference type="PIRSF" id="PIRSF017082">
    <property type="entry name" value="YflP"/>
    <property type="match status" value="1"/>
</dbReference>
<dbReference type="Proteomes" id="UP001162800">
    <property type="component" value="Plasmid unnamed1"/>
</dbReference>
<feature type="signal peptide" evidence="2">
    <location>
        <begin position="1"/>
        <end position="34"/>
    </location>
</feature>
<keyword evidence="4" id="KW-1185">Reference proteome</keyword>
<dbReference type="CDD" id="cd07012">
    <property type="entry name" value="PBP2_Bug_TTT"/>
    <property type="match status" value="1"/>
</dbReference>
<dbReference type="EMBL" id="CP106882">
    <property type="protein sequence ID" value="UYG53540.1"/>
    <property type="molecule type" value="Genomic_DNA"/>
</dbReference>
<comment type="similarity">
    <text evidence="1">Belongs to the UPF0065 (bug) family.</text>
</comment>
<dbReference type="SUPFAM" id="SSF53850">
    <property type="entry name" value="Periplasmic binding protein-like II"/>
    <property type="match status" value="1"/>
</dbReference>
<evidence type="ECO:0000313" key="4">
    <source>
        <dbReference type="Proteomes" id="UP001162800"/>
    </source>
</evidence>
<dbReference type="PANTHER" id="PTHR42928:SF5">
    <property type="entry name" value="BLR1237 PROTEIN"/>
    <property type="match status" value="1"/>
</dbReference>
<geneLocation type="plasmid" evidence="3 4">
    <name>unnamed1</name>
</geneLocation>
<protein>
    <submittedName>
        <fullName evidence="3">Tripartite tricarboxylate transporter substrate binding protein</fullName>
    </submittedName>
</protein>
<dbReference type="RefSeq" id="WP_231044765.1">
    <property type="nucleotide sequence ID" value="NZ_CP106882.1"/>
</dbReference>
<dbReference type="InterPro" id="IPR005064">
    <property type="entry name" value="BUG"/>
</dbReference>
<name>A0ABY6GEN5_9BURK</name>
<proteinExistence type="inferred from homology"/>
<gene>
    <name evidence="3" type="ORF">M9799_19435</name>
</gene>
<accession>A0ABY6GEN5</accession>
<dbReference type="InterPro" id="IPR042100">
    <property type="entry name" value="Bug_dom1"/>
</dbReference>
<feature type="chain" id="PRO_5046761797" evidence="2">
    <location>
        <begin position="35"/>
        <end position="337"/>
    </location>
</feature>
<sequence length="337" mass="35574">MNAHHHPQARRRTLAKAVLLSAIAIATLSGPVTAAAQEWQPTRPIRLLVPYGPGGSSDVIARAMALEMGHALGQSVVVENKPGGQGSIAMIEGARAAPDGYTLVLGHVGTMAVNPAMMPKLQYDVDKDFAPVTLLTRVPMLFAVGPSVNAKSLDEFISLSKARPGKLNYGSAGNGSAGHLAFEMLKDTAQVNLTHVPYKGTGAQMTDLLAGTIDAASAGLPGFLPHVKAGKLRILAVGAAERLPALPDVPTVGELGYPGFESSQWFGLIAPAKTPPQVIERINKEAQKALRAASVKRRLEEDSSTAVGWGPREFTTFITSEKKRWGDVVRSAKLQAD</sequence>
<dbReference type="PANTHER" id="PTHR42928">
    <property type="entry name" value="TRICARBOXYLATE-BINDING PROTEIN"/>
    <property type="match status" value="1"/>
</dbReference>
<reference evidence="3" key="1">
    <citation type="submission" date="2022-09" db="EMBL/GenBank/DDBJ databases">
        <title>The complete genome of Acidovorax sp. 5MLIR.</title>
        <authorList>
            <person name="Liu L."/>
            <person name="Yue J."/>
            <person name="Yang F."/>
            <person name="Yuan J."/>
            <person name="Li L."/>
        </authorList>
    </citation>
    <scope>NUCLEOTIDE SEQUENCE</scope>
    <source>
        <strain evidence="3">5MLIR</strain>
        <plasmid evidence="3">unnamed1</plasmid>
    </source>
</reference>
<evidence type="ECO:0000313" key="3">
    <source>
        <dbReference type="EMBL" id="UYG53540.1"/>
    </source>
</evidence>
<keyword evidence="2" id="KW-0732">Signal</keyword>